<dbReference type="Gene3D" id="3.50.50.60">
    <property type="entry name" value="FAD/NAD(P)-binding domain"/>
    <property type="match status" value="1"/>
</dbReference>
<accession>A0ABY9ANZ3</accession>
<evidence type="ECO:0000256" key="1">
    <source>
        <dbReference type="ARBA" id="ARBA00023002"/>
    </source>
</evidence>
<keyword evidence="1 3" id="KW-0560">Oxidoreductase</keyword>
<reference evidence="3 4" key="1">
    <citation type="submission" date="2023-06" db="EMBL/GenBank/DDBJ databases">
        <authorList>
            <person name="Ham H."/>
            <person name="Park D.S."/>
        </authorList>
    </citation>
    <scope>NUCLEOTIDE SEQUENCE [LARGE SCALE GENOMIC DNA]</scope>
    <source>
        <strain evidence="3 4">KACC 17005</strain>
    </source>
</reference>
<evidence type="ECO:0000259" key="2">
    <source>
        <dbReference type="Pfam" id="PF01266"/>
    </source>
</evidence>
<dbReference type="EC" id="1.-.-.-" evidence="3"/>
<evidence type="ECO:0000313" key="3">
    <source>
        <dbReference type="EMBL" id="WIY48472.1"/>
    </source>
</evidence>
<proteinExistence type="predicted"/>
<feature type="domain" description="FAD dependent oxidoreductase" evidence="2">
    <location>
        <begin position="28"/>
        <end position="369"/>
    </location>
</feature>
<dbReference type="Proteomes" id="UP001242732">
    <property type="component" value="Chromosome"/>
</dbReference>
<gene>
    <name evidence="3" type="ORF">QRO08_22055</name>
</gene>
<organism evidence="3 4">
    <name type="scientific">Paracidovorax citrulli</name>
    <name type="common">Acidovorax citrulli</name>
    <dbReference type="NCBI Taxonomy" id="80869"/>
    <lineage>
        <taxon>Bacteria</taxon>
        <taxon>Pseudomonadati</taxon>
        <taxon>Pseudomonadota</taxon>
        <taxon>Betaproteobacteria</taxon>
        <taxon>Burkholderiales</taxon>
        <taxon>Comamonadaceae</taxon>
        <taxon>Paracidovorax</taxon>
    </lineage>
</organism>
<evidence type="ECO:0000313" key="4">
    <source>
        <dbReference type="Proteomes" id="UP001242732"/>
    </source>
</evidence>
<name>A0ABY9ANZ3_PARCI</name>
<dbReference type="EMBL" id="CP127363">
    <property type="protein sequence ID" value="WIY48472.1"/>
    <property type="molecule type" value="Genomic_DNA"/>
</dbReference>
<dbReference type="SUPFAM" id="SSF54373">
    <property type="entry name" value="FAD-linked reductases, C-terminal domain"/>
    <property type="match status" value="1"/>
</dbReference>
<dbReference type="RefSeq" id="WP_011793749.1">
    <property type="nucleotide sequence ID" value="NZ_CP023687.1"/>
</dbReference>
<keyword evidence="4" id="KW-1185">Reference proteome</keyword>
<dbReference type="GO" id="GO:0016491">
    <property type="term" value="F:oxidoreductase activity"/>
    <property type="evidence" value="ECO:0007669"/>
    <property type="project" value="UniProtKB-KW"/>
</dbReference>
<protein>
    <submittedName>
        <fullName evidence="3">FAD-dependent oxidoreductase</fullName>
        <ecNumber evidence="3">1.-.-.-</ecNumber>
    </submittedName>
</protein>
<sequence>MSAVQYPITLPAGGEHPRARRPAKHRFDVLVVGAGAVGMSVAYGLVRRGLSVCVADEGDIAFKASRGNFGLAWVQGKGAHCDDYAHWSIDAAGMWPGFAAELQQAGGVDVELSQPGGFAICTSAQEYEARVGMLTGMQQRLGGKFTFEALSGPETQDRMPQVSAQIAGSTYCPLDGHVSPLKLLRALFTAFSGRDGVLCPHTVVQSLKARPQGGFTARTATGTIDADKVVLAAGLGSTALASSLGLEAPLHPIRGQLLITERAEPFLRYPTLHIRQTADGTIQIGDSKEDLGLDTGTTWDVLARIAERALRSFPALAGLSMVRGWGALRVMSPDGFPIYDESSQYPGAFLVTCHSGITLAPQHAGPVAEWIATGEKPDGIGGFTARRFHV</sequence>
<dbReference type="InterPro" id="IPR036188">
    <property type="entry name" value="FAD/NAD-bd_sf"/>
</dbReference>
<dbReference type="InterPro" id="IPR006076">
    <property type="entry name" value="FAD-dep_OxRdtase"/>
</dbReference>
<dbReference type="Pfam" id="PF01266">
    <property type="entry name" value="DAO"/>
    <property type="match status" value="1"/>
</dbReference>
<dbReference type="SUPFAM" id="SSF51905">
    <property type="entry name" value="FAD/NAD(P)-binding domain"/>
    <property type="match status" value="1"/>
</dbReference>
<dbReference type="PANTHER" id="PTHR13847">
    <property type="entry name" value="SARCOSINE DEHYDROGENASE-RELATED"/>
    <property type="match status" value="1"/>
</dbReference>
<dbReference type="Gene3D" id="3.30.9.10">
    <property type="entry name" value="D-Amino Acid Oxidase, subunit A, domain 2"/>
    <property type="match status" value="1"/>
</dbReference>